<dbReference type="InterPro" id="IPR050640">
    <property type="entry name" value="Bact_2-comp_sensor_kinase"/>
</dbReference>
<feature type="signal peptide" evidence="3">
    <location>
        <begin position="1"/>
        <end position="21"/>
    </location>
</feature>
<dbReference type="PANTHER" id="PTHR34220">
    <property type="entry name" value="SENSOR HISTIDINE KINASE YPDA"/>
    <property type="match status" value="1"/>
</dbReference>
<keyword evidence="2" id="KW-0472">Membrane</keyword>
<feature type="transmembrane region" description="Helical" evidence="2">
    <location>
        <begin position="311"/>
        <end position="333"/>
    </location>
</feature>
<accession>A0A8A4THK0</accession>
<gene>
    <name evidence="5" type="ORF">J3U87_27795</name>
</gene>
<evidence type="ECO:0000259" key="4">
    <source>
        <dbReference type="Pfam" id="PF06580"/>
    </source>
</evidence>
<dbReference type="GO" id="GO:0000155">
    <property type="term" value="F:phosphorelay sensor kinase activity"/>
    <property type="evidence" value="ECO:0007669"/>
    <property type="project" value="InterPro"/>
</dbReference>
<protein>
    <submittedName>
        <fullName evidence="5">Histidine kinase</fullName>
    </submittedName>
</protein>
<evidence type="ECO:0000256" key="3">
    <source>
        <dbReference type="SAM" id="SignalP"/>
    </source>
</evidence>
<evidence type="ECO:0000256" key="1">
    <source>
        <dbReference type="SAM" id="MobiDB-lite"/>
    </source>
</evidence>
<dbReference type="InterPro" id="IPR010559">
    <property type="entry name" value="Sig_transdc_His_kin_internal"/>
</dbReference>
<feature type="transmembrane region" description="Helical" evidence="2">
    <location>
        <begin position="198"/>
        <end position="215"/>
    </location>
</feature>
<dbReference type="RefSeq" id="WP_237379041.1">
    <property type="nucleotide sequence ID" value="NZ_CP071793.1"/>
</dbReference>
<keyword evidence="2" id="KW-1133">Transmembrane helix</keyword>
<evidence type="ECO:0000313" key="6">
    <source>
        <dbReference type="Proteomes" id="UP000663929"/>
    </source>
</evidence>
<dbReference type="AlphaFoldDB" id="A0A8A4THK0"/>
<dbReference type="Proteomes" id="UP000663929">
    <property type="component" value="Chromosome"/>
</dbReference>
<feature type="domain" description="Signal transduction histidine kinase internal region" evidence="4">
    <location>
        <begin position="394"/>
        <end position="471"/>
    </location>
</feature>
<dbReference type="PANTHER" id="PTHR34220:SF7">
    <property type="entry name" value="SENSOR HISTIDINE KINASE YPDA"/>
    <property type="match status" value="1"/>
</dbReference>
<feature type="transmembrane region" description="Helical" evidence="2">
    <location>
        <begin position="345"/>
        <end position="366"/>
    </location>
</feature>
<feature type="chain" id="PRO_5035151746" evidence="3">
    <location>
        <begin position="22"/>
        <end position="583"/>
    </location>
</feature>
<keyword evidence="5" id="KW-0418">Kinase</keyword>
<sequence length="583" mass="65056">MASIRYFLFGMALLSHPFGYAADHSLADLGIDLAVPLEAHAVAWWIDSGWQTDPPPATGEAGVPHLRFVLSTSPGASDIQAGVLVDPLDEGLTLYVDEVRIWPRHVRGDKLPGHRLPEVVPFPLRQEGSWVRVIRDGPSREKVRFGALSDLFGERARLSHWATVHQMGLTGMFLSFCFLHLAMFLFQPAARFHLHFSLFTGCCAALCCLRFQHYFTDDPLANHLLPGLQYFFLWGSVMAILAFAQASVEAERRGLWIGCCLTGATAVALLALWPAEIWVQRWGQGFLLGCMLELGRCGVEMARRRHQILAGSGWILCLGLTLFLAVGACDILAEIGLFAWPWHFAAFPTVLYGFVGLVLAVSISLARSAARAQADLSTHAGHIDRLTSSVERLQLELQKKQIQPHYLMNSLTASMAWFETHPEEAPDFIEALAEEFSLFRRMCAKSSVKMEDELALCRRHLRIMAFRRKNRYRLDCEGISGEESVPPTLFHTLIENGITHGPNQDREVVFRLCKIAKNHYRFSAPLGEGSPGEAPTESGDTRSEGLGLQYIKTRLEECYPGNWSLISGPSSGRWHTELSWCEA</sequence>
<feature type="transmembrane region" description="Helical" evidence="2">
    <location>
        <begin position="255"/>
        <end position="275"/>
    </location>
</feature>
<keyword evidence="2" id="KW-0812">Transmembrane</keyword>
<evidence type="ECO:0000256" key="2">
    <source>
        <dbReference type="SAM" id="Phobius"/>
    </source>
</evidence>
<keyword evidence="3" id="KW-0732">Signal</keyword>
<feature type="transmembrane region" description="Helical" evidence="2">
    <location>
        <begin position="227"/>
        <end position="248"/>
    </location>
</feature>
<dbReference type="Pfam" id="PF06580">
    <property type="entry name" value="His_kinase"/>
    <property type="match status" value="1"/>
</dbReference>
<reference evidence="5" key="1">
    <citation type="submission" date="2021-03" db="EMBL/GenBank/DDBJ databases">
        <title>Acanthopleuribacteraceae sp. M133.</title>
        <authorList>
            <person name="Wang G."/>
        </authorList>
    </citation>
    <scope>NUCLEOTIDE SEQUENCE</scope>
    <source>
        <strain evidence="5">M133</strain>
    </source>
</reference>
<feature type="transmembrane region" description="Helical" evidence="2">
    <location>
        <begin position="167"/>
        <end position="186"/>
    </location>
</feature>
<dbReference type="EMBL" id="CP071793">
    <property type="protein sequence ID" value="QTD49406.1"/>
    <property type="molecule type" value="Genomic_DNA"/>
</dbReference>
<keyword evidence="5" id="KW-0808">Transferase</keyword>
<evidence type="ECO:0000313" key="5">
    <source>
        <dbReference type="EMBL" id="QTD49406.1"/>
    </source>
</evidence>
<feature type="region of interest" description="Disordered" evidence="1">
    <location>
        <begin position="524"/>
        <end position="543"/>
    </location>
</feature>
<name>A0A8A4THK0_SULCO</name>
<feature type="transmembrane region" description="Helical" evidence="2">
    <location>
        <begin position="281"/>
        <end position="299"/>
    </location>
</feature>
<dbReference type="KEGG" id="scor:J3U87_27795"/>
<organism evidence="5 6">
    <name type="scientific">Sulfidibacter corallicola</name>
    <dbReference type="NCBI Taxonomy" id="2818388"/>
    <lineage>
        <taxon>Bacteria</taxon>
        <taxon>Pseudomonadati</taxon>
        <taxon>Acidobacteriota</taxon>
        <taxon>Holophagae</taxon>
        <taxon>Acanthopleuribacterales</taxon>
        <taxon>Acanthopleuribacteraceae</taxon>
        <taxon>Sulfidibacter</taxon>
    </lineage>
</organism>
<keyword evidence="6" id="KW-1185">Reference proteome</keyword>
<proteinExistence type="predicted"/>
<dbReference type="GO" id="GO:0016020">
    <property type="term" value="C:membrane"/>
    <property type="evidence" value="ECO:0007669"/>
    <property type="project" value="InterPro"/>
</dbReference>